<dbReference type="InterPro" id="IPR050519">
    <property type="entry name" value="Glycosyltransf_28_UgtP"/>
</dbReference>
<dbReference type="InterPro" id="IPR007235">
    <property type="entry name" value="Glyco_trans_28_C"/>
</dbReference>
<evidence type="ECO:0000259" key="6">
    <source>
        <dbReference type="Pfam" id="PF06925"/>
    </source>
</evidence>
<comment type="similarity">
    <text evidence="2">Belongs to the glycosyltransferase 28 family.</text>
</comment>
<gene>
    <name evidence="7" type="ORF">HDG70_000640</name>
</gene>
<feature type="domain" description="Glycosyl transferase family 28 C-terminal" evidence="5">
    <location>
        <begin position="199"/>
        <end position="327"/>
    </location>
</feature>
<reference evidence="7 8" key="1">
    <citation type="submission" date="2020-07" db="EMBL/GenBank/DDBJ databases">
        <title>Genomic Encyclopedia of Type Strains, Phase III (KMG-III): the genomes of soil and plant-associated and newly described type strains.</title>
        <authorList>
            <person name="Whitman W."/>
        </authorList>
    </citation>
    <scope>NUCLEOTIDE SEQUENCE [LARGE SCALE GENOMIC DNA]</scope>
    <source>
        <strain evidence="7 8">DSM 11255</strain>
    </source>
</reference>
<dbReference type="PANTHER" id="PTHR43025">
    <property type="entry name" value="MONOGALACTOSYLDIACYLGLYCEROL SYNTHASE"/>
    <property type="match status" value="1"/>
</dbReference>
<evidence type="ECO:0000256" key="1">
    <source>
        <dbReference type="ARBA" id="ARBA00004370"/>
    </source>
</evidence>
<dbReference type="SUPFAM" id="SSF53756">
    <property type="entry name" value="UDP-Glycosyltransferase/glycogen phosphorylase"/>
    <property type="match status" value="1"/>
</dbReference>
<dbReference type="RefSeq" id="WP_028052119.1">
    <property type="nucleotide sequence ID" value="NZ_ATYG01000014.1"/>
</dbReference>
<sequence>MKILLLAERFGHGHLKAAYNLQKAFGEVAPNVEVKVLTTLNLIGPKIEKIASDLYLKILTHTPEIWGYIYEQGHDKEKDRLRWVVAFLYKKKLKEVIREFKPAGIIVTHAFPAVALDYLGYRNYATVITDYDYHAFWLTQNSRFYYVAAEEIKEKLVEKGYSRDKIYAFGPPIDPIFAGEIDANAVRERYQIREGTKIILMMGGGLGLGPLEEAAKTLTDTNKEWVVIVLCGHNQKLYRELRVLGRRNLIPVPFTAEVPEYLAAADLVITKPGGLSTAEALALGKPLIVINPLPGQEQRNAEFLQKKGAALYLSDVLELNKVLPELFFSQNLLLLAQKAAKLGRRDASINISKHFFQNIGDNISGGD</sequence>
<feature type="domain" description="Diacylglycerol glucosyltransferase N-terminal" evidence="6">
    <location>
        <begin position="14"/>
        <end position="173"/>
    </location>
</feature>
<evidence type="ECO:0000313" key="7">
    <source>
        <dbReference type="EMBL" id="NYE56934.1"/>
    </source>
</evidence>
<comment type="caution">
    <text evidence="7">The sequence shown here is derived from an EMBL/GenBank/DDBJ whole genome shotgun (WGS) entry which is preliminary data.</text>
</comment>
<name>A0ABX2R7N2_9THEO</name>
<dbReference type="Gene3D" id="3.40.50.2000">
    <property type="entry name" value="Glycogen Phosphorylase B"/>
    <property type="match status" value="1"/>
</dbReference>
<dbReference type="Pfam" id="PF06925">
    <property type="entry name" value="MGDG_synth"/>
    <property type="match status" value="1"/>
</dbReference>
<dbReference type="EMBL" id="JACCBS010000001">
    <property type="protein sequence ID" value="NYE56934.1"/>
    <property type="molecule type" value="Genomic_DNA"/>
</dbReference>
<dbReference type="Proteomes" id="UP000604066">
    <property type="component" value="Unassembled WGS sequence"/>
</dbReference>
<evidence type="ECO:0000313" key="8">
    <source>
        <dbReference type="Proteomes" id="UP000604066"/>
    </source>
</evidence>
<dbReference type="PANTHER" id="PTHR43025:SF3">
    <property type="entry name" value="MONOGALACTOSYLDIACYLGLYCEROL SYNTHASE 1, CHLOROPLASTIC"/>
    <property type="match status" value="1"/>
</dbReference>
<dbReference type="EC" id="2.4.1.315" evidence="7"/>
<evidence type="ECO:0000259" key="5">
    <source>
        <dbReference type="Pfam" id="PF04101"/>
    </source>
</evidence>
<dbReference type="InterPro" id="IPR009695">
    <property type="entry name" value="Diacylglyc_glucosyltr_N"/>
</dbReference>
<keyword evidence="4 7" id="KW-0808">Transferase</keyword>
<proteinExistence type="inferred from homology"/>
<organism evidence="7 8">
    <name type="scientific">Carboxydothermus ferrireducens DSM 11255</name>
    <dbReference type="NCBI Taxonomy" id="1119529"/>
    <lineage>
        <taxon>Bacteria</taxon>
        <taxon>Bacillati</taxon>
        <taxon>Bacillota</taxon>
        <taxon>Clostridia</taxon>
        <taxon>Thermoanaerobacterales</taxon>
        <taxon>Thermoanaerobacteraceae</taxon>
        <taxon>Carboxydothermus</taxon>
    </lineage>
</organism>
<dbReference type="Pfam" id="PF04101">
    <property type="entry name" value="Glyco_tran_28_C"/>
    <property type="match status" value="1"/>
</dbReference>
<dbReference type="GO" id="GO:0016757">
    <property type="term" value="F:glycosyltransferase activity"/>
    <property type="evidence" value="ECO:0007669"/>
    <property type="project" value="UniProtKB-KW"/>
</dbReference>
<evidence type="ECO:0000256" key="4">
    <source>
        <dbReference type="ARBA" id="ARBA00022679"/>
    </source>
</evidence>
<accession>A0ABX2R7N2</accession>
<keyword evidence="3 7" id="KW-0328">Glycosyltransferase</keyword>
<comment type="subcellular location">
    <subcellularLocation>
        <location evidence="1">Membrane</location>
    </subcellularLocation>
</comment>
<evidence type="ECO:0000256" key="2">
    <source>
        <dbReference type="ARBA" id="ARBA00006962"/>
    </source>
</evidence>
<protein>
    <submittedName>
        <fullName evidence="7">Processive 1,2-diacylglycerol beta-glucosyltransferase</fullName>
        <ecNumber evidence="7">2.4.1.315</ecNumber>
    </submittedName>
</protein>
<evidence type="ECO:0000256" key="3">
    <source>
        <dbReference type="ARBA" id="ARBA00022676"/>
    </source>
</evidence>
<keyword evidence="8" id="KW-1185">Reference proteome</keyword>